<dbReference type="Proteomes" id="UP000012589">
    <property type="component" value="Unassembled WGS sequence"/>
</dbReference>
<dbReference type="AlphaFoldDB" id="N1ZQF4"/>
<dbReference type="PANTHER" id="PTHR46558">
    <property type="entry name" value="TRACRIPTIONAL REGULATORY PROTEIN-RELATED-RELATED"/>
    <property type="match status" value="1"/>
</dbReference>
<dbReference type="SMART" id="SM00530">
    <property type="entry name" value="HTH_XRE"/>
    <property type="match status" value="1"/>
</dbReference>
<keyword evidence="4" id="KW-1185">Reference proteome</keyword>
<evidence type="ECO:0000259" key="2">
    <source>
        <dbReference type="PROSITE" id="PS50943"/>
    </source>
</evidence>
<sequence length="76" mass="9136">MYHRIRELREDNDLTQTYMAKLLNVNQRTYSRYETGEHEISLASLSKIADFYNVSVAYLLNRTDIKKPYPKSKYDR</sequence>
<reference evidence="3 4" key="1">
    <citation type="journal article" date="2014" name="Genome Announc.">
        <title>Draft genome sequences of the altered schaedler flora, a defined bacterial community from gnotobiotic mice.</title>
        <authorList>
            <person name="Wannemuehler M.J."/>
            <person name="Overstreet A.M."/>
            <person name="Ward D.V."/>
            <person name="Phillips G.J."/>
        </authorList>
    </citation>
    <scope>NUCLEOTIDE SEQUENCE [LARGE SCALE GENOMIC DNA]</scope>
    <source>
        <strain evidence="3 4">ASF492</strain>
    </source>
</reference>
<dbReference type="EMBL" id="AQFT01000238">
    <property type="protein sequence ID" value="EMZ16328.1"/>
    <property type="molecule type" value="Genomic_DNA"/>
</dbReference>
<name>N1ZQF4_9FIRM</name>
<evidence type="ECO:0000256" key="1">
    <source>
        <dbReference type="ARBA" id="ARBA00023125"/>
    </source>
</evidence>
<dbReference type="SUPFAM" id="SSF47413">
    <property type="entry name" value="lambda repressor-like DNA-binding domains"/>
    <property type="match status" value="1"/>
</dbReference>
<protein>
    <recommendedName>
        <fullName evidence="2">HTH cro/C1-type domain-containing protein</fullName>
    </recommendedName>
</protein>
<dbReference type="OrthoDB" id="9812239at2"/>
<dbReference type="PROSITE" id="PS50943">
    <property type="entry name" value="HTH_CROC1"/>
    <property type="match status" value="1"/>
</dbReference>
<dbReference type="eggNOG" id="COG1476">
    <property type="taxonomic scope" value="Bacteria"/>
</dbReference>
<dbReference type="HOGENOM" id="CLU_066192_62_4_9"/>
<dbReference type="Gene3D" id="1.10.260.40">
    <property type="entry name" value="lambda repressor-like DNA-binding domains"/>
    <property type="match status" value="1"/>
</dbReference>
<dbReference type="Pfam" id="PF01381">
    <property type="entry name" value="HTH_3"/>
    <property type="match status" value="1"/>
</dbReference>
<dbReference type="PATRIC" id="fig|1235802.3.peg.6610"/>
<feature type="domain" description="HTH cro/C1-type" evidence="2">
    <location>
        <begin position="5"/>
        <end position="59"/>
    </location>
</feature>
<proteinExistence type="predicted"/>
<dbReference type="InterPro" id="IPR010982">
    <property type="entry name" value="Lambda_DNA-bd_dom_sf"/>
</dbReference>
<evidence type="ECO:0000313" key="3">
    <source>
        <dbReference type="EMBL" id="EMZ16328.1"/>
    </source>
</evidence>
<dbReference type="PANTHER" id="PTHR46558:SF14">
    <property type="entry name" value="HTH-TYPE TRANSCRIPTIONAL REGULATOR ANSR"/>
    <property type="match status" value="1"/>
</dbReference>
<dbReference type="CDD" id="cd00093">
    <property type="entry name" value="HTH_XRE"/>
    <property type="match status" value="1"/>
</dbReference>
<organism evidence="3 4">
    <name type="scientific">Eubacterium plexicaudatum ASF492</name>
    <dbReference type="NCBI Taxonomy" id="1235802"/>
    <lineage>
        <taxon>Bacteria</taxon>
        <taxon>Bacillati</taxon>
        <taxon>Bacillota</taxon>
        <taxon>Clostridia</taxon>
        <taxon>Eubacteriales</taxon>
        <taxon>Eubacteriaceae</taxon>
        <taxon>Eubacterium</taxon>
    </lineage>
</organism>
<dbReference type="GO" id="GO:0003677">
    <property type="term" value="F:DNA binding"/>
    <property type="evidence" value="ECO:0007669"/>
    <property type="project" value="UniProtKB-KW"/>
</dbReference>
<accession>N1ZQF4</accession>
<keyword evidence="1" id="KW-0238">DNA-binding</keyword>
<dbReference type="STRING" id="1235802.C823_06248"/>
<comment type="caution">
    <text evidence="3">The sequence shown here is derived from an EMBL/GenBank/DDBJ whole genome shotgun (WGS) entry which is preliminary data.</text>
</comment>
<dbReference type="InterPro" id="IPR001387">
    <property type="entry name" value="Cro/C1-type_HTH"/>
</dbReference>
<evidence type="ECO:0000313" key="4">
    <source>
        <dbReference type="Proteomes" id="UP000012589"/>
    </source>
</evidence>
<gene>
    <name evidence="3" type="ORF">C823_06248</name>
</gene>